<sequence length="72" mass="8376">MLPTVDIHSLMAFVGLSRKICFLAARALDDDVSTFVDLLPANKQKVSRAEKRKDEYIRFGKRKDEYIRFGRK</sequence>
<evidence type="ECO:0000256" key="3">
    <source>
        <dbReference type="ARBA" id="ARBA00022525"/>
    </source>
</evidence>
<dbReference type="Proteomes" id="UP000046393">
    <property type="component" value="Unplaced"/>
</dbReference>
<comment type="subcellular location">
    <subcellularLocation>
        <location evidence="1">Secreted</location>
    </subcellularLocation>
</comment>
<dbReference type="AlphaFoldDB" id="A0A0N5AZS9"/>
<keyword evidence="3" id="KW-0964">Secreted</keyword>
<dbReference type="InterPro" id="IPR002544">
    <property type="entry name" value="FMRFamid-related_peptide-like"/>
</dbReference>
<keyword evidence="5" id="KW-0027">Amidation</keyword>
<evidence type="ECO:0000313" key="7">
    <source>
        <dbReference type="Proteomes" id="UP000046393"/>
    </source>
</evidence>
<keyword evidence="7" id="KW-1185">Reference proteome</keyword>
<evidence type="ECO:0000313" key="8">
    <source>
        <dbReference type="WBParaSite" id="SMUV_0001050801-mRNA-1"/>
    </source>
</evidence>
<organism evidence="7 8">
    <name type="scientific">Syphacia muris</name>
    <dbReference type="NCBI Taxonomy" id="451379"/>
    <lineage>
        <taxon>Eukaryota</taxon>
        <taxon>Metazoa</taxon>
        <taxon>Ecdysozoa</taxon>
        <taxon>Nematoda</taxon>
        <taxon>Chromadorea</taxon>
        <taxon>Rhabditida</taxon>
        <taxon>Spirurina</taxon>
        <taxon>Oxyuridomorpha</taxon>
        <taxon>Oxyuroidea</taxon>
        <taxon>Oxyuridae</taxon>
        <taxon>Syphacia</taxon>
    </lineage>
</organism>
<dbReference type="GO" id="GO:0005576">
    <property type="term" value="C:extracellular region"/>
    <property type="evidence" value="ECO:0007669"/>
    <property type="project" value="UniProtKB-SubCell"/>
</dbReference>
<proteinExistence type="inferred from homology"/>
<keyword evidence="6" id="KW-0527">Neuropeptide</keyword>
<dbReference type="WBParaSite" id="SMUV_0001050801-mRNA-1">
    <property type="protein sequence ID" value="SMUV_0001050801-mRNA-1"/>
    <property type="gene ID" value="SMUV_0001050801"/>
</dbReference>
<evidence type="ECO:0000256" key="6">
    <source>
        <dbReference type="ARBA" id="ARBA00023320"/>
    </source>
</evidence>
<reference evidence="8" key="1">
    <citation type="submission" date="2017-02" db="UniProtKB">
        <authorList>
            <consortium name="WormBaseParasite"/>
        </authorList>
    </citation>
    <scope>IDENTIFICATION</scope>
</reference>
<evidence type="ECO:0000256" key="2">
    <source>
        <dbReference type="ARBA" id="ARBA00006356"/>
    </source>
</evidence>
<evidence type="ECO:0000256" key="1">
    <source>
        <dbReference type="ARBA" id="ARBA00004613"/>
    </source>
</evidence>
<dbReference type="Pfam" id="PF01581">
    <property type="entry name" value="FARP"/>
    <property type="match status" value="2"/>
</dbReference>
<dbReference type="GO" id="GO:0007218">
    <property type="term" value="P:neuropeptide signaling pathway"/>
    <property type="evidence" value="ECO:0007669"/>
    <property type="project" value="UniProtKB-KW"/>
</dbReference>
<name>A0A0N5AZS9_9BILA</name>
<evidence type="ECO:0000256" key="4">
    <source>
        <dbReference type="ARBA" id="ARBA00022685"/>
    </source>
</evidence>
<comment type="similarity">
    <text evidence="2">Belongs to the FARP (FMRFamide related peptide) family.</text>
</comment>
<accession>A0A0N5AZS9</accession>
<evidence type="ECO:0000256" key="5">
    <source>
        <dbReference type="ARBA" id="ARBA00022815"/>
    </source>
</evidence>
<protein>
    <submittedName>
        <fullName evidence="8">28S ribosomal protein S9, mitochondrial</fullName>
    </submittedName>
</protein>
<keyword evidence="4" id="KW-0165">Cleavage on pair of basic residues</keyword>